<dbReference type="Proteomes" id="UP001595685">
    <property type="component" value="Unassembled WGS sequence"/>
</dbReference>
<dbReference type="RefSeq" id="WP_340290512.1">
    <property type="nucleotide sequence ID" value="NZ_JBBEOI010000019.1"/>
</dbReference>
<feature type="region of interest" description="Disordered" evidence="1">
    <location>
        <begin position="152"/>
        <end position="171"/>
    </location>
</feature>
<dbReference type="EMBL" id="JBHRWW010000021">
    <property type="protein sequence ID" value="MFC3690338.1"/>
    <property type="molecule type" value="Genomic_DNA"/>
</dbReference>
<organism evidence="2 3">
    <name type="scientific">Aquipuribacter hungaricus</name>
    <dbReference type="NCBI Taxonomy" id="545624"/>
    <lineage>
        <taxon>Bacteria</taxon>
        <taxon>Bacillati</taxon>
        <taxon>Actinomycetota</taxon>
        <taxon>Actinomycetes</taxon>
        <taxon>Micrococcales</taxon>
        <taxon>Intrasporangiaceae</taxon>
        <taxon>Aquipuribacter</taxon>
    </lineage>
</organism>
<dbReference type="InterPro" id="IPR013784">
    <property type="entry name" value="Carb-bd-like_fold"/>
</dbReference>
<dbReference type="Gene3D" id="2.60.40.1120">
    <property type="entry name" value="Carboxypeptidase-like, regulatory domain"/>
    <property type="match status" value="1"/>
</dbReference>
<reference evidence="3" key="1">
    <citation type="journal article" date="2019" name="Int. J. Syst. Evol. Microbiol.">
        <title>The Global Catalogue of Microorganisms (GCM) 10K type strain sequencing project: providing services to taxonomists for standard genome sequencing and annotation.</title>
        <authorList>
            <consortium name="The Broad Institute Genomics Platform"/>
            <consortium name="The Broad Institute Genome Sequencing Center for Infectious Disease"/>
            <person name="Wu L."/>
            <person name="Ma J."/>
        </authorList>
    </citation>
    <scope>NUCLEOTIDE SEQUENCE [LARGE SCALE GENOMIC DNA]</scope>
    <source>
        <strain evidence="3">NCAIM B.02333</strain>
    </source>
</reference>
<evidence type="ECO:0000313" key="3">
    <source>
        <dbReference type="Proteomes" id="UP001595685"/>
    </source>
</evidence>
<keyword evidence="3" id="KW-1185">Reference proteome</keyword>
<name>A0ABV7WMJ1_9MICO</name>
<gene>
    <name evidence="2" type="ORF">ACFOLH_18475</name>
</gene>
<sequence length="218" mass="22339">MAFPPDGWYLTLYASGGTTDEQRHEAEALLTAARAAGYDAARIFPATGSPSLCMGKPCIGTGPAPGENTAVVLAGFEGPDFTTTESSEVIDDFYRTVADPAKKTASDAGLTASVHWLSFSQLTPGALTGRLLLVGGPAGSTPVPLSGDISWRSTDGGGSGTLPTDPEGHYTAKLPPGRYELTGRSPHYNDGSSDCSAEAPITVTVGGTVTADIACPMR</sequence>
<comment type="caution">
    <text evidence="2">The sequence shown here is derived from an EMBL/GenBank/DDBJ whole genome shotgun (WGS) entry which is preliminary data.</text>
</comment>
<evidence type="ECO:0000313" key="2">
    <source>
        <dbReference type="EMBL" id="MFC3690338.1"/>
    </source>
</evidence>
<evidence type="ECO:0000256" key="1">
    <source>
        <dbReference type="SAM" id="MobiDB-lite"/>
    </source>
</evidence>
<protein>
    <submittedName>
        <fullName evidence="2">Carboxypeptidase-like regulatory domain-containing protein</fullName>
    </submittedName>
</protein>
<accession>A0ABV7WMJ1</accession>
<proteinExistence type="predicted"/>
<dbReference type="SUPFAM" id="SSF49452">
    <property type="entry name" value="Starch-binding domain-like"/>
    <property type="match status" value="1"/>
</dbReference>